<keyword evidence="4 8" id="KW-0449">Lipoprotein</keyword>
<dbReference type="PANTHER" id="PTHR34183:SF1">
    <property type="entry name" value="ENDOLYTIC PEPTIDOGLYCAN TRANSGLYCOSYLASE RLPA"/>
    <property type="match status" value="1"/>
</dbReference>
<evidence type="ECO:0000256" key="1">
    <source>
        <dbReference type="ARBA" id="ARBA00022729"/>
    </source>
</evidence>
<dbReference type="OrthoDB" id="9779128at2"/>
<keyword evidence="4" id="KW-0472">Membrane</keyword>
<dbReference type="GO" id="GO:0000270">
    <property type="term" value="P:peptidoglycan metabolic process"/>
    <property type="evidence" value="ECO:0007669"/>
    <property type="project" value="UniProtKB-UniRule"/>
</dbReference>
<evidence type="ECO:0000259" key="7">
    <source>
        <dbReference type="PROSITE" id="PS51724"/>
    </source>
</evidence>
<dbReference type="Gene3D" id="2.40.40.10">
    <property type="entry name" value="RlpA-like domain"/>
    <property type="match status" value="1"/>
</dbReference>
<keyword evidence="4" id="KW-0564">Palmitate</keyword>
<dbReference type="InterPro" id="IPR007730">
    <property type="entry name" value="SPOR-like_dom"/>
</dbReference>
<comment type="similarity">
    <text evidence="4 5">Belongs to the RlpA family.</text>
</comment>
<dbReference type="PANTHER" id="PTHR34183">
    <property type="entry name" value="ENDOLYTIC PEPTIDOGLYCAN TRANSGLYCOSYLASE RLPA"/>
    <property type="match status" value="1"/>
</dbReference>
<accession>A0A1H9H0J4</accession>
<evidence type="ECO:0000256" key="3">
    <source>
        <dbReference type="ARBA" id="ARBA00023316"/>
    </source>
</evidence>
<organism evidence="8 9">
    <name type="scientific">Rosenbergiella nectarea</name>
    <dbReference type="NCBI Taxonomy" id="988801"/>
    <lineage>
        <taxon>Bacteria</taxon>
        <taxon>Pseudomonadati</taxon>
        <taxon>Pseudomonadota</taxon>
        <taxon>Gammaproteobacteria</taxon>
        <taxon>Enterobacterales</taxon>
        <taxon>Erwiniaceae</taxon>
        <taxon>Rosenbergiella</taxon>
    </lineage>
</organism>
<proteinExistence type="inferred from homology"/>
<dbReference type="AlphaFoldDB" id="A0A1H9H0J4"/>
<evidence type="ECO:0000256" key="4">
    <source>
        <dbReference type="HAMAP-Rule" id="MF_02071"/>
    </source>
</evidence>
<dbReference type="InterPro" id="IPR009009">
    <property type="entry name" value="RlpA-like_DPBB"/>
</dbReference>
<dbReference type="InterPro" id="IPR034718">
    <property type="entry name" value="RlpA"/>
</dbReference>
<evidence type="ECO:0000256" key="5">
    <source>
        <dbReference type="RuleBase" id="RU003495"/>
    </source>
</evidence>
<feature type="compositionally biased region" description="Low complexity" evidence="6">
    <location>
        <begin position="276"/>
        <end position="295"/>
    </location>
</feature>
<sequence length="391" mass="40780">MRKEWLGISLASLILAACSSEQSQQNYTAPPLPAYNGPVVEIPGIEPKYEPRYTTANNDYSVNGIRYKIATDTQNFSQIGLASTYGADAQGNRTASGEAFDSDAFTAAHPTLPIPSYVRVTNLANNRQIVVRINDRGPFIPGRIIDLSPAAATRLNTSNNSRVRIDVINVAADGTLSGPGTIGTRVAKQSYDLPARPNLDGGMSAGDPTASGSTALPPVTTSTTAAQSDVRAVDNSELQSNGDSGAPVHSNGLQGAPQPLRSGVLESDEAEQTPVTTQTSPAPATKATAVVAASPHATPAVNPPVTKPTASSHGNGKGFVVQVAAVNSAERANELQKKLAQHYNVAGHVEAVNGNVYRVQLGGYGSRSEATALQQRLAQDNVNSFITSNNN</sequence>
<dbReference type="Pfam" id="PF05036">
    <property type="entry name" value="SPOR"/>
    <property type="match status" value="1"/>
</dbReference>
<keyword evidence="2 4" id="KW-0456">Lyase</keyword>
<protein>
    <recommendedName>
        <fullName evidence="4">Endolytic peptidoglycan transglycosylase RlpA</fullName>
        <ecNumber evidence="4">4.2.2.-</ecNumber>
    </recommendedName>
</protein>
<dbReference type="SUPFAM" id="SSF110997">
    <property type="entry name" value="Sporulation related repeat"/>
    <property type="match status" value="1"/>
</dbReference>
<dbReference type="EMBL" id="FOGC01000004">
    <property type="protein sequence ID" value="SEQ55841.1"/>
    <property type="molecule type" value="Genomic_DNA"/>
</dbReference>
<dbReference type="GO" id="GO:0042834">
    <property type="term" value="F:peptidoglycan binding"/>
    <property type="evidence" value="ECO:0007669"/>
    <property type="project" value="InterPro"/>
</dbReference>
<keyword evidence="9" id="KW-1185">Reference proteome</keyword>
<gene>
    <name evidence="4" type="primary">rlpA</name>
    <name evidence="8" type="ORF">SAMN05216522_10425</name>
</gene>
<dbReference type="PROSITE" id="PS51257">
    <property type="entry name" value="PROKAR_LIPOPROTEIN"/>
    <property type="match status" value="1"/>
</dbReference>
<reference evidence="9" key="1">
    <citation type="submission" date="2016-10" db="EMBL/GenBank/DDBJ databases">
        <authorList>
            <person name="Varghese N."/>
            <person name="Submissions S."/>
        </authorList>
    </citation>
    <scope>NUCLEOTIDE SEQUENCE [LARGE SCALE GENOMIC DNA]</scope>
    <source>
        <strain evidence="9">8N4</strain>
    </source>
</reference>
<dbReference type="HAMAP" id="MF_02071">
    <property type="entry name" value="RlpA"/>
    <property type="match status" value="1"/>
</dbReference>
<dbReference type="RefSeq" id="WP_092674335.1">
    <property type="nucleotide sequence ID" value="NZ_FOGC01000004.1"/>
</dbReference>
<dbReference type="EC" id="4.2.2.-" evidence="4"/>
<name>A0A1H9H0J4_9GAMM</name>
<keyword evidence="4" id="KW-1003">Cell membrane</keyword>
<keyword evidence="1" id="KW-0732">Signal</keyword>
<evidence type="ECO:0000313" key="8">
    <source>
        <dbReference type="EMBL" id="SEQ55841.1"/>
    </source>
</evidence>
<comment type="function">
    <text evidence="4">Lytic transglycosylase with a strong preference for naked glycan strands that lack stem peptides.</text>
</comment>
<dbReference type="PROSITE" id="PS51724">
    <property type="entry name" value="SPOR"/>
    <property type="match status" value="1"/>
</dbReference>
<feature type="region of interest" description="Disordered" evidence="6">
    <location>
        <begin position="193"/>
        <end position="314"/>
    </location>
</feature>
<dbReference type="Pfam" id="PF03330">
    <property type="entry name" value="DPBB_1"/>
    <property type="match status" value="1"/>
</dbReference>
<keyword evidence="3 4" id="KW-0961">Cell wall biogenesis/degradation</keyword>
<evidence type="ECO:0000256" key="2">
    <source>
        <dbReference type="ARBA" id="ARBA00023239"/>
    </source>
</evidence>
<dbReference type="GO" id="GO:0005886">
    <property type="term" value="C:plasma membrane"/>
    <property type="evidence" value="ECO:0007669"/>
    <property type="project" value="UniProtKB-SubCell"/>
</dbReference>
<evidence type="ECO:0000256" key="6">
    <source>
        <dbReference type="SAM" id="MobiDB-lite"/>
    </source>
</evidence>
<dbReference type="Proteomes" id="UP000242515">
    <property type="component" value="Unassembled WGS sequence"/>
</dbReference>
<dbReference type="InterPro" id="IPR036908">
    <property type="entry name" value="RlpA-like_sf"/>
</dbReference>
<dbReference type="STRING" id="988801.SAMN05216522_10425"/>
<dbReference type="GO" id="GO:0009279">
    <property type="term" value="C:cell outer membrane"/>
    <property type="evidence" value="ECO:0007669"/>
    <property type="project" value="TreeGrafter"/>
</dbReference>
<dbReference type="InterPro" id="IPR036680">
    <property type="entry name" value="SPOR-like_sf"/>
</dbReference>
<dbReference type="GO" id="GO:0071555">
    <property type="term" value="P:cell wall organization"/>
    <property type="evidence" value="ECO:0007669"/>
    <property type="project" value="UniProtKB-KW"/>
</dbReference>
<dbReference type="GO" id="GO:0008932">
    <property type="term" value="F:lytic endotransglycosylase activity"/>
    <property type="evidence" value="ECO:0007669"/>
    <property type="project" value="UniProtKB-UniRule"/>
</dbReference>
<dbReference type="NCBIfam" id="TIGR00413">
    <property type="entry name" value="rlpA"/>
    <property type="match status" value="1"/>
</dbReference>
<comment type="subcellular location">
    <subcellularLocation>
        <location evidence="4">Cell membrane</location>
        <topology evidence="4">Lipid-anchor</topology>
    </subcellularLocation>
</comment>
<dbReference type="CDD" id="cd22268">
    <property type="entry name" value="DPBB_RlpA-like"/>
    <property type="match status" value="1"/>
</dbReference>
<evidence type="ECO:0000313" key="9">
    <source>
        <dbReference type="Proteomes" id="UP000242515"/>
    </source>
</evidence>
<feature type="compositionally biased region" description="Polar residues" evidence="6">
    <location>
        <begin position="210"/>
        <end position="227"/>
    </location>
</feature>
<dbReference type="Gene3D" id="3.30.70.1070">
    <property type="entry name" value="Sporulation related repeat"/>
    <property type="match status" value="1"/>
</dbReference>
<feature type="domain" description="SPOR" evidence="7">
    <location>
        <begin position="313"/>
        <end position="391"/>
    </location>
</feature>
<dbReference type="SUPFAM" id="SSF50685">
    <property type="entry name" value="Barwin-like endoglucanases"/>
    <property type="match status" value="1"/>
</dbReference>
<dbReference type="InterPro" id="IPR012997">
    <property type="entry name" value="RplA"/>
</dbReference>
<dbReference type="NCBIfam" id="NF007953">
    <property type="entry name" value="PRK10672.1"/>
    <property type="match status" value="1"/>
</dbReference>